<comment type="caution">
    <text evidence="1">The sequence shown here is derived from an EMBL/GenBank/DDBJ whole genome shotgun (WGS) entry which is preliminary data.</text>
</comment>
<feature type="non-terminal residue" evidence="1">
    <location>
        <position position="1"/>
    </location>
</feature>
<dbReference type="Proteomes" id="UP000681720">
    <property type="component" value="Unassembled WGS sequence"/>
</dbReference>
<reference evidence="1" key="1">
    <citation type="submission" date="2021-02" db="EMBL/GenBank/DDBJ databases">
        <authorList>
            <person name="Nowell W R."/>
        </authorList>
    </citation>
    <scope>NUCLEOTIDE SEQUENCE</scope>
</reference>
<dbReference type="EMBL" id="CAJOBJ010234959">
    <property type="protein sequence ID" value="CAF5063162.1"/>
    <property type="molecule type" value="Genomic_DNA"/>
</dbReference>
<accession>A0A8S3EM78</accession>
<name>A0A8S3EM78_9BILA</name>
<dbReference type="AlphaFoldDB" id="A0A8S3EM78"/>
<sequence>LLMISIFGRNDFDFWS</sequence>
<gene>
    <name evidence="1" type="ORF">GIL414_LOCUS60658</name>
</gene>
<evidence type="ECO:0000313" key="2">
    <source>
        <dbReference type="Proteomes" id="UP000681720"/>
    </source>
</evidence>
<proteinExistence type="predicted"/>
<organism evidence="1 2">
    <name type="scientific">Rotaria magnacalcarata</name>
    <dbReference type="NCBI Taxonomy" id="392030"/>
    <lineage>
        <taxon>Eukaryota</taxon>
        <taxon>Metazoa</taxon>
        <taxon>Spiralia</taxon>
        <taxon>Gnathifera</taxon>
        <taxon>Rotifera</taxon>
        <taxon>Eurotatoria</taxon>
        <taxon>Bdelloidea</taxon>
        <taxon>Philodinida</taxon>
        <taxon>Philodinidae</taxon>
        <taxon>Rotaria</taxon>
    </lineage>
</organism>
<evidence type="ECO:0000313" key="1">
    <source>
        <dbReference type="EMBL" id="CAF5063162.1"/>
    </source>
</evidence>
<protein>
    <submittedName>
        <fullName evidence="1">Uncharacterized protein</fullName>
    </submittedName>
</protein>